<dbReference type="SUPFAM" id="SSF47384">
    <property type="entry name" value="Homodimeric domain of signal transducing histidine kinase"/>
    <property type="match status" value="1"/>
</dbReference>
<evidence type="ECO:0000256" key="7">
    <source>
        <dbReference type="ARBA" id="ARBA00022692"/>
    </source>
</evidence>
<reference evidence="17 18" key="1">
    <citation type="submission" date="2024-02" db="EMBL/GenBank/DDBJ databases">
        <title>The Genome Sequence of Enterococcus sp. DIV0159.</title>
        <authorList>
            <person name="Earl A."/>
            <person name="Manson A."/>
            <person name="Gilmore M."/>
            <person name="Sanders J."/>
            <person name="Shea T."/>
            <person name="Howe W."/>
            <person name="Livny J."/>
            <person name="Cuomo C."/>
            <person name="Neafsey D."/>
            <person name="Birren B."/>
        </authorList>
    </citation>
    <scope>NUCLEOTIDE SEQUENCE [LARGE SCALE GENOMIC DNA]</scope>
    <source>
        <strain evidence="17 18">665A</strain>
    </source>
</reference>
<comment type="subcellular location">
    <subcellularLocation>
        <location evidence="2">Cell membrane</location>
        <topology evidence="2">Multi-pass membrane protein</topology>
    </subcellularLocation>
</comment>
<dbReference type="EC" id="2.7.13.3" evidence="3"/>
<keyword evidence="4" id="KW-1003">Cell membrane</keyword>
<evidence type="ECO:0000259" key="16">
    <source>
        <dbReference type="PROSITE" id="PS50885"/>
    </source>
</evidence>
<evidence type="ECO:0000313" key="18">
    <source>
        <dbReference type="Proteomes" id="UP000664357"/>
    </source>
</evidence>
<keyword evidence="12" id="KW-0902">Two-component regulatory system</keyword>
<dbReference type="InterPro" id="IPR003594">
    <property type="entry name" value="HATPase_dom"/>
</dbReference>
<dbReference type="Pfam" id="PF00672">
    <property type="entry name" value="HAMP"/>
    <property type="match status" value="1"/>
</dbReference>
<dbReference type="Gene3D" id="6.10.340.10">
    <property type="match status" value="1"/>
</dbReference>
<evidence type="ECO:0000256" key="2">
    <source>
        <dbReference type="ARBA" id="ARBA00004651"/>
    </source>
</evidence>
<evidence type="ECO:0000256" key="5">
    <source>
        <dbReference type="ARBA" id="ARBA00022553"/>
    </source>
</evidence>
<accession>A0ABV0EMG0</accession>
<keyword evidence="6" id="KW-0808">Transferase</keyword>
<evidence type="ECO:0000256" key="1">
    <source>
        <dbReference type="ARBA" id="ARBA00000085"/>
    </source>
</evidence>
<comment type="catalytic activity">
    <reaction evidence="1">
        <text>ATP + protein L-histidine = ADP + protein N-phospho-L-histidine.</text>
        <dbReference type="EC" id="2.7.13.3"/>
    </reaction>
</comment>
<dbReference type="CDD" id="cd06225">
    <property type="entry name" value="HAMP"/>
    <property type="match status" value="1"/>
</dbReference>
<evidence type="ECO:0000256" key="12">
    <source>
        <dbReference type="ARBA" id="ARBA00023012"/>
    </source>
</evidence>
<dbReference type="SUPFAM" id="SSF55874">
    <property type="entry name" value="ATPase domain of HSP90 chaperone/DNA topoisomerase II/histidine kinase"/>
    <property type="match status" value="1"/>
</dbReference>
<keyword evidence="7 14" id="KW-0812">Transmembrane</keyword>
<keyword evidence="13 14" id="KW-0472">Membrane</keyword>
<dbReference type="InterPro" id="IPR003660">
    <property type="entry name" value="HAMP_dom"/>
</dbReference>
<dbReference type="EMBL" id="JAFREL020000001">
    <property type="protein sequence ID" value="MEO1769815.1"/>
    <property type="molecule type" value="Genomic_DNA"/>
</dbReference>
<dbReference type="Gene3D" id="1.10.287.130">
    <property type="match status" value="1"/>
</dbReference>
<name>A0ABV0EMG0_9ENTE</name>
<evidence type="ECO:0000256" key="6">
    <source>
        <dbReference type="ARBA" id="ARBA00022679"/>
    </source>
</evidence>
<keyword evidence="10" id="KW-0067">ATP-binding</keyword>
<dbReference type="PANTHER" id="PTHR45528">
    <property type="entry name" value="SENSOR HISTIDINE KINASE CPXA"/>
    <property type="match status" value="1"/>
</dbReference>
<dbReference type="PROSITE" id="PS50109">
    <property type="entry name" value="HIS_KIN"/>
    <property type="match status" value="1"/>
</dbReference>
<evidence type="ECO:0000256" key="3">
    <source>
        <dbReference type="ARBA" id="ARBA00012438"/>
    </source>
</evidence>
<dbReference type="Pfam" id="PF00512">
    <property type="entry name" value="HisKA"/>
    <property type="match status" value="1"/>
</dbReference>
<dbReference type="Proteomes" id="UP000664357">
    <property type="component" value="Unassembled WGS sequence"/>
</dbReference>
<evidence type="ECO:0000256" key="9">
    <source>
        <dbReference type="ARBA" id="ARBA00022777"/>
    </source>
</evidence>
<proteinExistence type="predicted"/>
<evidence type="ECO:0000256" key="14">
    <source>
        <dbReference type="SAM" id="Phobius"/>
    </source>
</evidence>
<dbReference type="SMART" id="SM00304">
    <property type="entry name" value="HAMP"/>
    <property type="match status" value="1"/>
</dbReference>
<organism evidence="17 18">
    <name type="scientific">Candidatus Enterococcus ferrettii</name>
    <dbReference type="NCBI Taxonomy" id="2815324"/>
    <lineage>
        <taxon>Bacteria</taxon>
        <taxon>Bacillati</taxon>
        <taxon>Bacillota</taxon>
        <taxon>Bacilli</taxon>
        <taxon>Lactobacillales</taxon>
        <taxon>Enterococcaceae</taxon>
        <taxon>Enterococcus</taxon>
    </lineage>
</organism>
<dbReference type="InterPro" id="IPR005467">
    <property type="entry name" value="His_kinase_dom"/>
</dbReference>
<feature type="transmembrane region" description="Helical" evidence="14">
    <location>
        <begin position="104"/>
        <end position="128"/>
    </location>
</feature>
<dbReference type="SUPFAM" id="SSF158472">
    <property type="entry name" value="HAMP domain-like"/>
    <property type="match status" value="1"/>
</dbReference>
<sequence>MIQQGKEPVLSEDLVLLHLDIESINSEEEVTNDLSFRLNQNGISLNRFWVDTTTLNALKEGRSVQRLYNQTKQKNDFYTIFLVQDQTLYMIGTSIPDFKAAIQVLLPILVATTLVFLLLLFGLIVLLVRKQIIKPIGRLEQATSSISNLNFADSDIQEENELGSLSQSINHMKRSLQQHEMEMLARNDQLKTFSANLAHELKTPLSIIQLLVDSEEMGLKSPTFLADINQQLMNMNELVTQILAYSQQLKEEIQLEPVAIEPLLDKKLKQQQVIDPNFKMVMDVEAGVLQTNEALLEIVVLNLVTNGLKYSTDKQLKISGKQQSAKYVLTFENSAAPLAPQQFAQLTNPFVVGEQSRNHHLSGTGLGLSLVEQSLKSLGGELILQQKAGKFVARVILPLK</sequence>
<evidence type="ECO:0000256" key="8">
    <source>
        <dbReference type="ARBA" id="ARBA00022741"/>
    </source>
</evidence>
<feature type="domain" description="HAMP" evidence="16">
    <location>
        <begin position="130"/>
        <end position="181"/>
    </location>
</feature>
<keyword evidence="18" id="KW-1185">Reference proteome</keyword>
<dbReference type="PANTHER" id="PTHR45528:SF1">
    <property type="entry name" value="SENSOR HISTIDINE KINASE CPXA"/>
    <property type="match status" value="1"/>
</dbReference>
<keyword evidence="9" id="KW-0418">Kinase</keyword>
<dbReference type="InterPro" id="IPR036097">
    <property type="entry name" value="HisK_dim/P_sf"/>
</dbReference>
<evidence type="ECO:0000256" key="4">
    <source>
        <dbReference type="ARBA" id="ARBA00022475"/>
    </source>
</evidence>
<gene>
    <name evidence="17" type="ORF">JZO67_001766</name>
</gene>
<keyword evidence="5" id="KW-0597">Phosphoprotein</keyword>
<dbReference type="InterPro" id="IPR036890">
    <property type="entry name" value="HATPase_C_sf"/>
</dbReference>
<evidence type="ECO:0000313" key="17">
    <source>
        <dbReference type="EMBL" id="MEO1769815.1"/>
    </source>
</evidence>
<comment type="caution">
    <text evidence="17">The sequence shown here is derived from an EMBL/GenBank/DDBJ whole genome shotgun (WGS) entry which is preliminary data.</text>
</comment>
<feature type="domain" description="Histidine kinase" evidence="15">
    <location>
        <begin position="196"/>
        <end position="400"/>
    </location>
</feature>
<protein>
    <recommendedName>
        <fullName evidence="3">histidine kinase</fullName>
        <ecNumber evidence="3">2.7.13.3</ecNumber>
    </recommendedName>
</protein>
<keyword evidence="8" id="KW-0547">Nucleotide-binding</keyword>
<evidence type="ECO:0000256" key="11">
    <source>
        <dbReference type="ARBA" id="ARBA00022989"/>
    </source>
</evidence>
<dbReference type="CDD" id="cd00082">
    <property type="entry name" value="HisKA"/>
    <property type="match status" value="1"/>
</dbReference>
<dbReference type="Pfam" id="PF02518">
    <property type="entry name" value="HATPase_c"/>
    <property type="match status" value="1"/>
</dbReference>
<evidence type="ECO:0000256" key="10">
    <source>
        <dbReference type="ARBA" id="ARBA00022840"/>
    </source>
</evidence>
<dbReference type="InterPro" id="IPR050398">
    <property type="entry name" value="HssS/ArlS-like"/>
</dbReference>
<dbReference type="Gene3D" id="3.30.565.10">
    <property type="entry name" value="Histidine kinase-like ATPase, C-terminal domain"/>
    <property type="match status" value="1"/>
</dbReference>
<dbReference type="InterPro" id="IPR003661">
    <property type="entry name" value="HisK_dim/P_dom"/>
</dbReference>
<keyword evidence="11 14" id="KW-1133">Transmembrane helix</keyword>
<evidence type="ECO:0000259" key="15">
    <source>
        <dbReference type="PROSITE" id="PS50109"/>
    </source>
</evidence>
<dbReference type="PROSITE" id="PS50885">
    <property type="entry name" value="HAMP"/>
    <property type="match status" value="1"/>
</dbReference>
<dbReference type="SMART" id="SM00387">
    <property type="entry name" value="HATPase_c"/>
    <property type="match status" value="1"/>
</dbReference>
<dbReference type="SMART" id="SM00388">
    <property type="entry name" value="HisKA"/>
    <property type="match status" value="1"/>
</dbReference>
<evidence type="ECO:0000256" key="13">
    <source>
        <dbReference type="ARBA" id="ARBA00023136"/>
    </source>
</evidence>